<evidence type="ECO:0000313" key="1">
    <source>
        <dbReference type="EMBL" id="KAK9118603.1"/>
    </source>
</evidence>
<proteinExistence type="predicted"/>
<dbReference type="AlphaFoldDB" id="A0AAP0IN54"/>
<gene>
    <name evidence="1" type="ORF">Scep_016696</name>
</gene>
<comment type="caution">
    <text evidence="1">The sequence shown here is derived from an EMBL/GenBank/DDBJ whole genome shotgun (WGS) entry which is preliminary data.</text>
</comment>
<evidence type="ECO:0000313" key="2">
    <source>
        <dbReference type="Proteomes" id="UP001419268"/>
    </source>
</evidence>
<reference evidence="1 2" key="1">
    <citation type="submission" date="2024-01" db="EMBL/GenBank/DDBJ databases">
        <title>Genome assemblies of Stephania.</title>
        <authorList>
            <person name="Yang L."/>
        </authorList>
    </citation>
    <scope>NUCLEOTIDE SEQUENCE [LARGE SCALE GENOMIC DNA]</scope>
    <source>
        <strain evidence="1">JXDWG</strain>
        <tissue evidence="1">Leaf</tissue>
    </source>
</reference>
<protein>
    <submittedName>
        <fullName evidence="1">Uncharacterized protein</fullName>
    </submittedName>
</protein>
<dbReference type="Proteomes" id="UP001419268">
    <property type="component" value="Unassembled WGS sequence"/>
</dbReference>
<sequence length="77" mass="8997">MSVEVNEHDMEENFAIDGLTLCAYDYRSEEEDLEVELEVSPPEAKTFMRQVHKEGAEKEIEAILKRPEEPQKENKED</sequence>
<keyword evidence="2" id="KW-1185">Reference proteome</keyword>
<name>A0AAP0IN54_9MAGN</name>
<accession>A0AAP0IN54</accession>
<organism evidence="1 2">
    <name type="scientific">Stephania cephalantha</name>
    <dbReference type="NCBI Taxonomy" id="152367"/>
    <lineage>
        <taxon>Eukaryota</taxon>
        <taxon>Viridiplantae</taxon>
        <taxon>Streptophyta</taxon>
        <taxon>Embryophyta</taxon>
        <taxon>Tracheophyta</taxon>
        <taxon>Spermatophyta</taxon>
        <taxon>Magnoliopsida</taxon>
        <taxon>Ranunculales</taxon>
        <taxon>Menispermaceae</taxon>
        <taxon>Menispermoideae</taxon>
        <taxon>Cissampelideae</taxon>
        <taxon>Stephania</taxon>
    </lineage>
</organism>
<dbReference type="EMBL" id="JBBNAG010000007">
    <property type="protein sequence ID" value="KAK9118603.1"/>
    <property type="molecule type" value="Genomic_DNA"/>
</dbReference>